<evidence type="ECO:0000313" key="1">
    <source>
        <dbReference type="EMBL" id="AVH45129.1"/>
    </source>
</evidence>
<dbReference type="EMBL" id="CP026925">
    <property type="protein sequence ID" value="AVH45129.1"/>
    <property type="molecule type" value="Genomic_DNA"/>
</dbReference>
<organism evidence="1 2">
    <name type="scientific">Agrobacterium tumefaciens</name>
    <dbReference type="NCBI Taxonomy" id="358"/>
    <lineage>
        <taxon>Bacteria</taxon>
        <taxon>Pseudomonadati</taxon>
        <taxon>Pseudomonadota</taxon>
        <taxon>Alphaproteobacteria</taxon>
        <taxon>Hyphomicrobiales</taxon>
        <taxon>Rhizobiaceae</taxon>
        <taxon>Rhizobium/Agrobacterium group</taxon>
        <taxon>Agrobacterium</taxon>
        <taxon>Agrobacterium tumefaciens complex</taxon>
    </lineage>
</organism>
<dbReference type="SUPFAM" id="SSF81301">
    <property type="entry name" value="Nucleotidyltransferase"/>
    <property type="match status" value="1"/>
</dbReference>
<dbReference type="Proteomes" id="UP000237717">
    <property type="component" value="Chromosome II"/>
</dbReference>
<dbReference type="Pfam" id="PF04229">
    <property type="entry name" value="GrpB"/>
    <property type="match status" value="1"/>
</dbReference>
<proteinExistence type="predicted"/>
<dbReference type="Gene3D" id="3.30.460.10">
    <property type="entry name" value="Beta Polymerase, domain 2"/>
    <property type="match status" value="1"/>
</dbReference>
<protein>
    <recommendedName>
        <fullName evidence="3">GrpB family protein</fullName>
    </recommendedName>
</protein>
<dbReference type="PANTHER" id="PTHR34822:SF1">
    <property type="entry name" value="GRPB FAMILY PROTEIN"/>
    <property type="match status" value="1"/>
</dbReference>
<accession>A0A2L2LLD8</accession>
<dbReference type="PANTHER" id="PTHR34822">
    <property type="entry name" value="GRPB DOMAIN PROTEIN (AFU_ORTHOLOGUE AFUA_1G01530)"/>
    <property type="match status" value="1"/>
</dbReference>
<name>A0A2L2LLD8_AGRTU</name>
<sequence>MITDALMPTLVEILPYDPKWPDDFLVTEALLREVLGGCVGAVEHIGSTAVPGLAAKPIIDVDVVVSGIGDIPGASAALIDAGFEPRGNRYDDDVWAFLLKRPSPQIRVYLCPPFNKTHERRLLFRDYLRQHDDMALAYSTLKRRLAEQFPYDGDRYTSEKSAFISEIVCAAQNDMG</sequence>
<dbReference type="AlphaFoldDB" id="A0A2L2LLD8"/>
<reference evidence="1 2" key="1">
    <citation type="submission" date="2018-02" db="EMBL/GenBank/DDBJ databases">
        <title>Complete genome sequence of Agrobacterium tumefaciens 1D1609.</title>
        <authorList>
            <person name="Cho S.-T."/>
            <person name="Haryono M."/>
            <person name="Chang H.-H."/>
            <person name="Santos M.N."/>
            <person name="Lai E.-M."/>
            <person name="Kuo C.-H."/>
        </authorList>
    </citation>
    <scope>NUCLEOTIDE SEQUENCE [LARGE SCALE GENOMIC DNA]</scope>
    <source>
        <strain evidence="1 2">1D1609</strain>
    </source>
</reference>
<gene>
    <name evidence="1" type="ORF">At1D1609_50930</name>
</gene>
<evidence type="ECO:0008006" key="3">
    <source>
        <dbReference type="Google" id="ProtNLM"/>
    </source>
</evidence>
<dbReference type="InterPro" id="IPR043519">
    <property type="entry name" value="NT_sf"/>
</dbReference>
<dbReference type="InterPro" id="IPR007344">
    <property type="entry name" value="GrpB/CoaE"/>
</dbReference>
<evidence type="ECO:0000313" key="2">
    <source>
        <dbReference type="Proteomes" id="UP000237717"/>
    </source>
</evidence>